<evidence type="ECO:0000313" key="2">
    <source>
        <dbReference type="Proteomes" id="UP000554482"/>
    </source>
</evidence>
<dbReference type="AlphaFoldDB" id="A0A7J6W5H1"/>
<reference evidence="1 2" key="1">
    <citation type="submission" date="2020-06" db="EMBL/GenBank/DDBJ databases">
        <title>Transcriptomic and genomic resources for Thalictrum thalictroides and T. hernandezii: Facilitating candidate gene discovery in an emerging model plant lineage.</title>
        <authorList>
            <person name="Arias T."/>
            <person name="Riano-Pachon D.M."/>
            <person name="Di Stilio V.S."/>
        </authorList>
    </citation>
    <scope>NUCLEOTIDE SEQUENCE [LARGE SCALE GENOMIC DNA]</scope>
    <source>
        <strain evidence="2">cv. WT478/WT964</strain>
        <tissue evidence="1">Leaves</tissue>
    </source>
</reference>
<protein>
    <submittedName>
        <fullName evidence="1">Uncharacterized protein</fullName>
    </submittedName>
</protein>
<accession>A0A7J6W5H1</accession>
<sequence length="90" mass="9874">MYGGVCCIGGGNKRFQEVVASMNTVTNVTRKVYATHSPSNGGGKRNYFLKAKGLYNNKVMSNSKAWQFLCSMHGDDCELNLGVVQDILYS</sequence>
<dbReference type="EMBL" id="JABWDY010021726">
    <property type="protein sequence ID" value="KAF5192187.1"/>
    <property type="molecule type" value="Genomic_DNA"/>
</dbReference>
<comment type="caution">
    <text evidence="1">The sequence shown here is derived from an EMBL/GenBank/DDBJ whole genome shotgun (WGS) entry which is preliminary data.</text>
</comment>
<dbReference type="OrthoDB" id="3231855at2759"/>
<gene>
    <name evidence="1" type="ORF">FRX31_018225</name>
</gene>
<keyword evidence="2" id="KW-1185">Reference proteome</keyword>
<proteinExistence type="predicted"/>
<organism evidence="1 2">
    <name type="scientific">Thalictrum thalictroides</name>
    <name type="common">Rue-anemone</name>
    <name type="synonym">Anemone thalictroides</name>
    <dbReference type="NCBI Taxonomy" id="46969"/>
    <lineage>
        <taxon>Eukaryota</taxon>
        <taxon>Viridiplantae</taxon>
        <taxon>Streptophyta</taxon>
        <taxon>Embryophyta</taxon>
        <taxon>Tracheophyta</taxon>
        <taxon>Spermatophyta</taxon>
        <taxon>Magnoliopsida</taxon>
        <taxon>Ranunculales</taxon>
        <taxon>Ranunculaceae</taxon>
        <taxon>Thalictroideae</taxon>
        <taxon>Thalictrum</taxon>
    </lineage>
</organism>
<evidence type="ECO:0000313" key="1">
    <source>
        <dbReference type="EMBL" id="KAF5192187.1"/>
    </source>
</evidence>
<dbReference type="Proteomes" id="UP000554482">
    <property type="component" value="Unassembled WGS sequence"/>
</dbReference>
<name>A0A7J6W5H1_THATH</name>